<evidence type="ECO:0000313" key="4">
    <source>
        <dbReference type="Proteomes" id="UP001187192"/>
    </source>
</evidence>
<dbReference type="Pfam" id="PF13041">
    <property type="entry name" value="PPR_2"/>
    <property type="match status" value="2"/>
</dbReference>
<dbReference type="Gramene" id="FCD_00018198-RA">
    <property type="protein sequence ID" value="FCD_00018198-RA:cds"/>
    <property type="gene ID" value="FCD_00018198"/>
</dbReference>
<organism evidence="3 4">
    <name type="scientific">Ficus carica</name>
    <name type="common">Common fig</name>
    <dbReference type="NCBI Taxonomy" id="3494"/>
    <lineage>
        <taxon>Eukaryota</taxon>
        <taxon>Viridiplantae</taxon>
        <taxon>Streptophyta</taxon>
        <taxon>Embryophyta</taxon>
        <taxon>Tracheophyta</taxon>
        <taxon>Spermatophyta</taxon>
        <taxon>Magnoliopsida</taxon>
        <taxon>eudicotyledons</taxon>
        <taxon>Gunneridae</taxon>
        <taxon>Pentapetalae</taxon>
        <taxon>rosids</taxon>
        <taxon>fabids</taxon>
        <taxon>Rosales</taxon>
        <taxon>Moraceae</taxon>
        <taxon>Ficeae</taxon>
        <taxon>Ficus</taxon>
    </lineage>
</organism>
<feature type="repeat" description="PPR" evidence="2">
    <location>
        <begin position="391"/>
        <end position="425"/>
    </location>
</feature>
<reference evidence="3" key="1">
    <citation type="submission" date="2023-07" db="EMBL/GenBank/DDBJ databases">
        <title>draft genome sequence of fig (Ficus carica).</title>
        <authorList>
            <person name="Takahashi T."/>
            <person name="Nishimura K."/>
        </authorList>
    </citation>
    <scope>NUCLEOTIDE SEQUENCE</scope>
</reference>
<feature type="repeat" description="PPR" evidence="2">
    <location>
        <begin position="493"/>
        <end position="527"/>
    </location>
</feature>
<dbReference type="FunFam" id="1.25.40.10:FF:000242">
    <property type="entry name" value="Pentatricopeptide repeat-containing protein"/>
    <property type="match status" value="1"/>
</dbReference>
<dbReference type="PANTHER" id="PTHR47926">
    <property type="entry name" value="PENTATRICOPEPTIDE REPEAT-CONTAINING PROTEIN"/>
    <property type="match status" value="1"/>
</dbReference>
<dbReference type="PROSITE" id="PS51375">
    <property type="entry name" value="PPR"/>
    <property type="match status" value="4"/>
</dbReference>
<protein>
    <recommendedName>
        <fullName evidence="5">Pentatricopeptide repeat-containing protein</fullName>
    </recommendedName>
</protein>
<evidence type="ECO:0000256" key="2">
    <source>
        <dbReference type="PROSITE-ProRule" id="PRU00708"/>
    </source>
</evidence>
<feature type="repeat" description="PPR" evidence="2">
    <location>
        <begin position="462"/>
        <end position="492"/>
    </location>
</feature>
<dbReference type="AlphaFoldDB" id="A0AA88AGR8"/>
<dbReference type="Gene3D" id="1.25.40.10">
    <property type="entry name" value="Tetratricopeptide repeat domain"/>
    <property type="match status" value="5"/>
</dbReference>
<name>A0AA88AGR8_FICCA</name>
<dbReference type="NCBIfam" id="TIGR00756">
    <property type="entry name" value="PPR"/>
    <property type="match status" value="5"/>
</dbReference>
<evidence type="ECO:0000313" key="3">
    <source>
        <dbReference type="EMBL" id="GMN45643.1"/>
    </source>
</evidence>
<gene>
    <name evidence="3" type="ORF">TIFTF001_014832</name>
</gene>
<dbReference type="EMBL" id="BTGU01000021">
    <property type="protein sequence ID" value="GMN45643.1"/>
    <property type="molecule type" value="Genomic_DNA"/>
</dbReference>
<feature type="repeat" description="PPR" evidence="2">
    <location>
        <begin position="290"/>
        <end position="324"/>
    </location>
</feature>
<evidence type="ECO:0000256" key="1">
    <source>
        <dbReference type="ARBA" id="ARBA00022737"/>
    </source>
</evidence>
<dbReference type="Proteomes" id="UP001187192">
    <property type="component" value="Unassembled WGS sequence"/>
</dbReference>
<dbReference type="FunFam" id="1.25.40.10:FF:000031">
    <property type="entry name" value="Pentatricopeptide repeat-containing protein mitochondrial"/>
    <property type="match status" value="1"/>
</dbReference>
<dbReference type="InterPro" id="IPR046960">
    <property type="entry name" value="PPR_At4g14850-like_plant"/>
</dbReference>
<accession>A0AA88AGR8</accession>
<dbReference type="InterPro" id="IPR002885">
    <property type="entry name" value="PPR_rpt"/>
</dbReference>
<comment type="caution">
    <text evidence="3">The sequence shown here is derived from an EMBL/GenBank/DDBJ whole genome shotgun (WGS) entry which is preliminary data.</text>
</comment>
<evidence type="ECO:0008006" key="5">
    <source>
        <dbReference type="Google" id="ProtNLM"/>
    </source>
</evidence>
<keyword evidence="1" id="KW-0677">Repeat</keyword>
<dbReference type="Pfam" id="PF01535">
    <property type="entry name" value="PPR"/>
    <property type="match status" value="4"/>
</dbReference>
<dbReference type="InterPro" id="IPR011990">
    <property type="entry name" value="TPR-like_helical_dom_sf"/>
</dbReference>
<sequence>MSSSSQFHFQKPTNLLLHLLHHHHHKTPTIFSLLQIQGQLTTTGLFSDPTCLLSLLSLSLSSPSTLPLAPPLLAFARTRSPKWLPWPAIVRALGFDADPLRVFSLFRAIQRVRPNDRDPFVYASLIKGCNKLSALREGKSVHCRVVRVGFDWNVNLMNSLISMYSCSGCSMRYARVLFDGMSERTVVSVNCLISGLVKRKLFDEGLSLFKRALVGCFGVEAKPNYVTLVVLISGCGEFGRYGVGKSLHCYCCKAGLYFVIEACNALIDLYSKFGCMNEASALFYEMPERDLVSWNTMISGYALQGNRVRALSLFKDMRARNLGFDRVSLISLILACGSDGVLNLVKMVHGYIKASGIEINPRIGTALINMYSKCGSIESARKVFSEVQDENIASWNSMIHAYVECGHDYEALELFSLIKRRNLRPDEVTMLGLILACRNSAELHRGVDIHSYIESSSHLNQSTILHNALIDMYAKCGDMARAKIVFDNMPKKDVVSWTSIIVGHAINGEGEEAVAVFRRMKAEKVEPNSVTYLGLLSACDHAGLVEEGKRFYDAMCKFYHICPRVEHFGCVVDMHARSGRLEEAQKLVKNMPVEPNAVIWRMLMNACRVHGNNDLGSNLIGELTELKTSHGAEDHVASSNFFAEAGRWDDVLNERSFMATRKARKIAGKSSVPDLSE</sequence>
<dbReference type="FunFam" id="1.25.40.10:FF:000073">
    <property type="entry name" value="Pentatricopeptide repeat-containing protein chloroplastic"/>
    <property type="match status" value="1"/>
</dbReference>
<dbReference type="GO" id="GO:0009451">
    <property type="term" value="P:RNA modification"/>
    <property type="evidence" value="ECO:0007669"/>
    <property type="project" value="InterPro"/>
</dbReference>
<keyword evidence="4" id="KW-1185">Reference proteome</keyword>
<dbReference type="GO" id="GO:0003723">
    <property type="term" value="F:RNA binding"/>
    <property type="evidence" value="ECO:0007669"/>
    <property type="project" value="InterPro"/>
</dbReference>
<proteinExistence type="predicted"/>